<dbReference type="Pfam" id="PF00285">
    <property type="entry name" value="Citrate_synt"/>
    <property type="match status" value="1"/>
</dbReference>
<accession>A0A0D4C2G4</accession>
<feature type="active site" evidence="6">
    <location>
        <position position="312"/>
    </location>
</feature>
<sequence length="372" mass="40102">MHRGLDGVEFDLSSITRIDGERGELEYRGFSIHDLVDRASAEEVMHLLIEGYLPSDQELAGLHGALLEGMNLASPITDLIRTFHQAHPLELLRTAVSALGMLSEASAQGVFDETVEQARVRGLSLLGAVPMILATQLALRQGRPLPRPRAEACYAENVLEALTGATPSPVAVKVFNRALVIHADHSSNASTFAARVATSTEAGIINAITAAIATFTGRRHGGASEGVLDVFDELDDPADAADYVARKHEAGEPVMGFGHRVYRVTDPRAGHLRDCVLELSGALGDSRQLDILDALSAAMAPRARHGVAPNVDLYAGLSYRLLGIPEDFAVAIFVLGRLPGWIAHVLEQRTNNVLIRPLLRYQQPDSALGRRQ</sequence>
<comment type="pathway">
    <text evidence="1">Carbohydrate metabolism; tricarboxylic acid cycle.</text>
</comment>
<dbReference type="PANTHER" id="PTHR11739">
    <property type="entry name" value="CITRATE SYNTHASE"/>
    <property type="match status" value="1"/>
</dbReference>
<keyword evidence="3 5" id="KW-0808">Transferase</keyword>
<evidence type="ECO:0000256" key="5">
    <source>
        <dbReference type="PIRNR" id="PIRNR001369"/>
    </source>
</evidence>
<dbReference type="KEGG" id="ari:UM93_00185"/>
<evidence type="ECO:0000256" key="2">
    <source>
        <dbReference type="ARBA" id="ARBA00010566"/>
    </source>
</evidence>
<dbReference type="Gene3D" id="1.10.230.10">
    <property type="entry name" value="Cytochrome P450-Terp, domain 2"/>
    <property type="match status" value="1"/>
</dbReference>
<dbReference type="PATRIC" id="fig|1618207.4.peg.39"/>
<evidence type="ECO:0000256" key="1">
    <source>
        <dbReference type="ARBA" id="ARBA00005163"/>
    </source>
</evidence>
<dbReference type="GO" id="GO:0005975">
    <property type="term" value="P:carbohydrate metabolic process"/>
    <property type="evidence" value="ECO:0007669"/>
    <property type="project" value="TreeGrafter"/>
</dbReference>
<feature type="active site" evidence="6">
    <location>
        <position position="259"/>
    </location>
</feature>
<dbReference type="STRING" id="1618207.UM93_00185"/>
<dbReference type="InterPro" id="IPR036969">
    <property type="entry name" value="Citrate_synthase_sf"/>
</dbReference>
<evidence type="ECO:0000256" key="4">
    <source>
        <dbReference type="ARBA" id="ARBA00049288"/>
    </source>
</evidence>
<comment type="similarity">
    <text evidence="2 5 7">Belongs to the citrate synthase family.</text>
</comment>
<dbReference type="Proteomes" id="UP000061839">
    <property type="component" value="Chromosome"/>
</dbReference>
<dbReference type="Gene3D" id="1.10.580.10">
    <property type="entry name" value="Citrate Synthase, domain 1"/>
    <property type="match status" value="1"/>
</dbReference>
<reference evidence="8 9" key="1">
    <citation type="journal article" date="2015" name="Genome Announc.">
        <title>Complete Genome Sequencing of Protease-Producing Novel Arthrobacter sp. Strain IHBB 11108 Using PacBio Single-Molecule Real-Time Sequencing Technology.</title>
        <authorList>
            <person name="Kiran S."/>
            <person name="Swarnkar M.K."/>
            <person name="Pal M."/>
            <person name="Thakur R."/>
            <person name="Tewari R."/>
            <person name="Singh A.K."/>
            <person name="Gulati A."/>
        </authorList>
    </citation>
    <scope>NUCLEOTIDE SEQUENCE [LARGE SCALE GENOMIC DNA]</scope>
    <source>
        <strain evidence="8 9">IHBB 11108</strain>
    </source>
</reference>
<dbReference type="UniPathway" id="UPA00223"/>
<dbReference type="InterPro" id="IPR016143">
    <property type="entry name" value="Citrate_synth-like_sm_a-sub"/>
</dbReference>
<dbReference type="GO" id="GO:0006099">
    <property type="term" value="P:tricarboxylic acid cycle"/>
    <property type="evidence" value="ECO:0007669"/>
    <property type="project" value="UniProtKB-UniPathway"/>
</dbReference>
<dbReference type="InterPro" id="IPR024176">
    <property type="entry name" value="Citrate_synthase_bac-typ"/>
</dbReference>
<protein>
    <recommendedName>
        <fullName evidence="5">Citrate synthase</fullName>
    </recommendedName>
</protein>
<dbReference type="SUPFAM" id="SSF48256">
    <property type="entry name" value="Citrate synthase"/>
    <property type="match status" value="1"/>
</dbReference>
<evidence type="ECO:0000256" key="7">
    <source>
        <dbReference type="RuleBase" id="RU003406"/>
    </source>
</evidence>
<dbReference type="EMBL" id="CP011005">
    <property type="protein sequence ID" value="AJT42734.1"/>
    <property type="molecule type" value="Genomic_DNA"/>
</dbReference>
<dbReference type="InterPro" id="IPR002020">
    <property type="entry name" value="Citrate_synthase"/>
</dbReference>
<organism evidence="8 9">
    <name type="scientific">Psychromicrobium lacuslunae</name>
    <dbReference type="NCBI Taxonomy" id="1618207"/>
    <lineage>
        <taxon>Bacteria</taxon>
        <taxon>Bacillati</taxon>
        <taxon>Actinomycetota</taxon>
        <taxon>Actinomycetes</taxon>
        <taxon>Micrococcales</taxon>
        <taxon>Micrococcaceae</taxon>
        <taxon>Psychromicrobium</taxon>
    </lineage>
</organism>
<proteinExistence type="inferred from homology"/>
<dbReference type="GO" id="GO:0036440">
    <property type="term" value="F:citrate synthase activity"/>
    <property type="evidence" value="ECO:0007669"/>
    <property type="project" value="UniProtKB-EC"/>
</dbReference>
<dbReference type="PANTHER" id="PTHR11739:SF4">
    <property type="entry name" value="CITRATE SYNTHASE, PEROXISOMAL"/>
    <property type="match status" value="1"/>
</dbReference>
<dbReference type="PRINTS" id="PR00143">
    <property type="entry name" value="CITRTSNTHASE"/>
</dbReference>
<dbReference type="PIRSF" id="PIRSF001369">
    <property type="entry name" value="Citrate_synth"/>
    <property type="match status" value="1"/>
</dbReference>
<evidence type="ECO:0000313" key="8">
    <source>
        <dbReference type="EMBL" id="AJT42734.1"/>
    </source>
</evidence>
<dbReference type="AlphaFoldDB" id="A0A0D4C2G4"/>
<gene>
    <name evidence="8" type="ORF">UM93_00185</name>
</gene>
<dbReference type="HOGENOM" id="CLU_025068_2_1_11"/>
<dbReference type="InterPro" id="IPR016142">
    <property type="entry name" value="Citrate_synth-like_lrg_a-sub"/>
</dbReference>
<comment type="catalytic activity">
    <reaction evidence="4">
        <text>oxaloacetate + acetyl-CoA + H2O = citrate + CoA + H(+)</text>
        <dbReference type="Rhea" id="RHEA:16845"/>
        <dbReference type="ChEBI" id="CHEBI:15377"/>
        <dbReference type="ChEBI" id="CHEBI:15378"/>
        <dbReference type="ChEBI" id="CHEBI:16452"/>
        <dbReference type="ChEBI" id="CHEBI:16947"/>
        <dbReference type="ChEBI" id="CHEBI:57287"/>
        <dbReference type="ChEBI" id="CHEBI:57288"/>
        <dbReference type="EC" id="2.3.3.16"/>
    </reaction>
</comment>
<evidence type="ECO:0000256" key="6">
    <source>
        <dbReference type="PIRSR" id="PIRSR001369-1"/>
    </source>
</evidence>
<name>A0A0D4C2G4_9MICC</name>
<evidence type="ECO:0000256" key="3">
    <source>
        <dbReference type="ARBA" id="ARBA00022679"/>
    </source>
</evidence>
<dbReference type="PROSITE" id="PS00480">
    <property type="entry name" value="CITRATE_SYNTHASE"/>
    <property type="match status" value="1"/>
</dbReference>
<dbReference type="GO" id="GO:0005829">
    <property type="term" value="C:cytosol"/>
    <property type="evidence" value="ECO:0007669"/>
    <property type="project" value="TreeGrafter"/>
</dbReference>
<evidence type="ECO:0000313" key="9">
    <source>
        <dbReference type="Proteomes" id="UP000061839"/>
    </source>
</evidence>
<keyword evidence="9" id="KW-1185">Reference proteome</keyword>
<dbReference type="InterPro" id="IPR019810">
    <property type="entry name" value="Citrate_synthase_AS"/>
</dbReference>